<evidence type="ECO:0000259" key="4">
    <source>
        <dbReference type="PROSITE" id="PS51891"/>
    </source>
</evidence>
<evidence type="ECO:0000313" key="6">
    <source>
        <dbReference type="Proteomes" id="UP000024900"/>
    </source>
</evidence>
<dbReference type="GO" id="GO:0046872">
    <property type="term" value="F:metal ion binding"/>
    <property type="evidence" value="ECO:0007669"/>
    <property type="project" value="UniProtKB-KW"/>
</dbReference>
<name>A0A837CJW6_9BRAD</name>
<dbReference type="SUPFAM" id="SSF51316">
    <property type="entry name" value="Mss4-like"/>
    <property type="match status" value="1"/>
</dbReference>
<dbReference type="EMBL" id="ADOU02000004">
    <property type="protein sequence ID" value="KGJ69616.1"/>
    <property type="molecule type" value="Genomic_DNA"/>
</dbReference>
<dbReference type="GO" id="GO:0016846">
    <property type="term" value="F:carbon-sulfur lyase activity"/>
    <property type="evidence" value="ECO:0007669"/>
    <property type="project" value="InterPro"/>
</dbReference>
<evidence type="ECO:0000256" key="2">
    <source>
        <dbReference type="ARBA" id="ARBA00022723"/>
    </source>
</evidence>
<dbReference type="PANTHER" id="PTHR28620:SF1">
    <property type="entry name" value="CENP-V_GFA DOMAIN-CONTAINING PROTEIN"/>
    <property type="match status" value="1"/>
</dbReference>
<keyword evidence="2" id="KW-0479">Metal-binding</keyword>
<gene>
    <name evidence="5" type="ORF">BJA5080_04621</name>
</gene>
<sequence>MVMPIEASCHCGETVFEVTEAPSSVTRCTCSLCAKRGALWAYYKPAQFRLLSPPENVTTYLWGSRTVKHHFCASCGCGTYSESPDWSTGKPDFDNPKVAVNARLFDDFDLDAVPVNMIDGRNLW</sequence>
<comment type="similarity">
    <text evidence="1">Belongs to the Gfa family.</text>
</comment>
<dbReference type="InterPro" id="IPR011057">
    <property type="entry name" value="Mss4-like_sf"/>
</dbReference>
<accession>A0A837CJW6</accession>
<comment type="caution">
    <text evidence="5">The sequence shown here is derived from an EMBL/GenBank/DDBJ whole genome shotgun (WGS) entry which is preliminary data.</text>
</comment>
<dbReference type="PROSITE" id="PS51891">
    <property type="entry name" value="CENP_V_GFA"/>
    <property type="match status" value="1"/>
</dbReference>
<dbReference type="InterPro" id="IPR006913">
    <property type="entry name" value="CENP-V/GFA"/>
</dbReference>
<dbReference type="Proteomes" id="UP000024900">
    <property type="component" value="Unassembled WGS sequence"/>
</dbReference>
<evidence type="ECO:0000256" key="1">
    <source>
        <dbReference type="ARBA" id="ARBA00005495"/>
    </source>
</evidence>
<organism evidence="5 6">
    <name type="scientific">Bradyrhizobium diazoefficiens SEMIA 5080</name>
    <dbReference type="NCBI Taxonomy" id="754504"/>
    <lineage>
        <taxon>Bacteria</taxon>
        <taxon>Pseudomonadati</taxon>
        <taxon>Pseudomonadota</taxon>
        <taxon>Alphaproteobacteria</taxon>
        <taxon>Hyphomicrobiales</taxon>
        <taxon>Nitrobacteraceae</taxon>
        <taxon>Bradyrhizobium</taxon>
    </lineage>
</organism>
<dbReference type="PANTHER" id="PTHR28620">
    <property type="entry name" value="CENTROMERE PROTEIN V"/>
    <property type="match status" value="1"/>
</dbReference>
<reference evidence="5 6" key="1">
    <citation type="journal article" date="2014" name="BMC Genomics">
        <title>Comparative genomics of Bradyrhizobium japonicum CPAC 15 and Bradyrhizobium diazoefficiens CPAC 7: elite model strains for understanding symbiotic performance with soybean.</title>
        <authorList>
            <person name="Siqueira A.F."/>
            <person name="Ormeno-Orrillo E."/>
            <person name="Souza R.C."/>
            <person name="Rodrigues E.P."/>
            <person name="Almeida L.G."/>
            <person name="Barcellos F.G."/>
            <person name="Batista J.S."/>
            <person name="Nakatami A.S."/>
            <person name="Martinez-Romero E."/>
            <person name="Vasconcelos A.T."/>
            <person name="Hungria M."/>
        </authorList>
    </citation>
    <scope>NUCLEOTIDE SEQUENCE [LARGE SCALE GENOMIC DNA]</scope>
    <source>
        <strain evidence="5 6">SEMIA 5080</strain>
    </source>
</reference>
<keyword evidence="3" id="KW-0862">Zinc</keyword>
<protein>
    <recommendedName>
        <fullName evidence="4">CENP-V/GFA domain-containing protein</fullName>
    </recommendedName>
</protein>
<dbReference type="Pfam" id="PF04828">
    <property type="entry name" value="GFA"/>
    <property type="match status" value="1"/>
</dbReference>
<dbReference type="Gene3D" id="2.170.150.70">
    <property type="match status" value="1"/>
</dbReference>
<evidence type="ECO:0000313" key="5">
    <source>
        <dbReference type="EMBL" id="KGJ69616.1"/>
    </source>
</evidence>
<evidence type="ECO:0000256" key="3">
    <source>
        <dbReference type="ARBA" id="ARBA00022833"/>
    </source>
</evidence>
<feature type="domain" description="CENP-V/GFA" evidence="4">
    <location>
        <begin position="5"/>
        <end position="116"/>
    </location>
</feature>
<dbReference type="AlphaFoldDB" id="A0A837CJW6"/>
<dbReference type="InterPro" id="IPR052355">
    <property type="entry name" value="CENP-V-like"/>
</dbReference>
<proteinExistence type="inferred from homology"/>